<dbReference type="EMBL" id="CAKMRJ010002223">
    <property type="protein sequence ID" value="CAH1428737.1"/>
    <property type="molecule type" value="Genomic_DNA"/>
</dbReference>
<name>A0AAU9MQH5_9ASTR</name>
<evidence type="ECO:0000313" key="2">
    <source>
        <dbReference type="Proteomes" id="UP001157418"/>
    </source>
</evidence>
<protein>
    <submittedName>
        <fullName evidence="1">Uncharacterized protein</fullName>
    </submittedName>
</protein>
<reference evidence="1 2" key="1">
    <citation type="submission" date="2022-01" db="EMBL/GenBank/DDBJ databases">
        <authorList>
            <person name="Xiong W."/>
            <person name="Schranz E."/>
        </authorList>
    </citation>
    <scope>NUCLEOTIDE SEQUENCE [LARGE SCALE GENOMIC DNA]</scope>
</reference>
<evidence type="ECO:0000313" key="1">
    <source>
        <dbReference type="EMBL" id="CAH1428737.1"/>
    </source>
</evidence>
<dbReference type="Proteomes" id="UP001157418">
    <property type="component" value="Unassembled WGS sequence"/>
</dbReference>
<accession>A0AAU9MQH5</accession>
<comment type="caution">
    <text evidence="1">The sequence shown here is derived from an EMBL/GenBank/DDBJ whole genome shotgun (WGS) entry which is preliminary data.</text>
</comment>
<organism evidence="1 2">
    <name type="scientific">Lactuca virosa</name>
    <dbReference type="NCBI Taxonomy" id="75947"/>
    <lineage>
        <taxon>Eukaryota</taxon>
        <taxon>Viridiplantae</taxon>
        <taxon>Streptophyta</taxon>
        <taxon>Embryophyta</taxon>
        <taxon>Tracheophyta</taxon>
        <taxon>Spermatophyta</taxon>
        <taxon>Magnoliopsida</taxon>
        <taxon>eudicotyledons</taxon>
        <taxon>Gunneridae</taxon>
        <taxon>Pentapetalae</taxon>
        <taxon>asterids</taxon>
        <taxon>campanulids</taxon>
        <taxon>Asterales</taxon>
        <taxon>Asteraceae</taxon>
        <taxon>Cichorioideae</taxon>
        <taxon>Cichorieae</taxon>
        <taxon>Lactucinae</taxon>
        <taxon>Lactuca</taxon>
    </lineage>
</organism>
<keyword evidence="2" id="KW-1185">Reference proteome</keyword>
<dbReference type="AlphaFoldDB" id="A0AAU9MQH5"/>
<gene>
    <name evidence="1" type="ORF">LVIROSA_LOCUS15648</name>
</gene>
<proteinExistence type="predicted"/>
<sequence length="75" mass="8565">MEENPTLYFSLSSLLNLPDSPARSFFWPPNSSPKDQNPDYIRLQTRQKVCNENLVFSRCFSSKNGGKTCFMVVGQ</sequence>